<dbReference type="Proteomes" id="UP000473574">
    <property type="component" value="Unassembled WGS sequence"/>
</dbReference>
<dbReference type="AlphaFoldDB" id="A0A6M0SI41"/>
<gene>
    <name evidence="1" type="ORF">D0962_36805</name>
</gene>
<evidence type="ECO:0000313" key="2">
    <source>
        <dbReference type="Proteomes" id="UP000473574"/>
    </source>
</evidence>
<protein>
    <submittedName>
        <fullName evidence="1">Uncharacterized protein</fullName>
    </submittedName>
</protein>
<sequence>MPVKPIRIAVAGYFTVEAMMALGSIPTSGAIATFMLMQTTLGISILPIYPSETPKLREMLSLEAPF</sequence>
<accession>A0A6M0SI41</accession>
<name>A0A6M0SI41_9CYAN</name>
<reference evidence="1 2" key="1">
    <citation type="journal article" date="2020" name="Microb. Ecol.">
        <title>Ecogenomics of the Marine Benthic Filamentous Cyanobacterium Adonisia.</title>
        <authorList>
            <person name="Walter J.M."/>
            <person name="Coutinho F.H."/>
            <person name="Leomil L."/>
            <person name="Hargreaves P.I."/>
            <person name="Campeao M.E."/>
            <person name="Vieira V.V."/>
            <person name="Silva B.S."/>
            <person name="Fistarol G.O."/>
            <person name="Salomon P.S."/>
            <person name="Sawabe T."/>
            <person name="Mino S."/>
            <person name="Hosokawa M."/>
            <person name="Miyashita H."/>
            <person name="Maruyama F."/>
            <person name="van Verk M.C."/>
            <person name="Dutilh B.E."/>
            <person name="Thompson C.C."/>
            <person name="Thompson F.L."/>
        </authorList>
    </citation>
    <scope>NUCLEOTIDE SEQUENCE [LARGE SCALE GENOMIC DNA]</scope>
    <source>
        <strain evidence="1 2">CCMR0082</strain>
    </source>
</reference>
<comment type="caution">
    <text evidence="1">The sequence shown here is derived from an EMBL/GenBank/DDBJ whole genome shotgun (WGS) entry which is preliminary data.</text>
</comment>
<organism evidence="1 2">
    <name type="scientific">Adonisia turfae CCMR0082</name>
    <dbReference type="NCBI Taxonomy" id="2304604"/>
    <lineage>
        <taxon>Bacteria</taxon>
        <taxon>Bacillati</taxon>
        <taxon>Cyanobacteriota</taxon>
        <taxon>Adonisia</taxon>
        <taxon>Adonisia turfae</taxon>
    </lineage>
</organism>
<dbReference type="EMBL" id="QZCE01000002">
    <property type="protein sequence ID" value="NEZ68228.1"/>
    <property type="molecule type" value="Genomic_DNA"/>
</dbReference>
<evidence type="ECO:0000313" key="1">
    <source>
        <dbReference type="EMBL" id="NEZ68228.1"/>
    </source>
</evidence>
<proteinExistence type="predicted"/>